<dbReference type="EMBL" id="AVOT02112704">
    <property type="protein sequence ID" value="MBW0582521.1"/>
    <property type="molecule type" value="Genomic_DNA"/>
</dbReference>
<comment type="caution">
    <text evidence="2">The sequence shown here is derived from an EMBL/GenBank/DDBJ whole genome shotgun (WGS) entry which is preliminary data.</text>
</comment>
<dbReference type="AlphaFoldDB" id="A0A9Q3KLW5"/>
<reference evidence="2" key="1">
    <citation type="submission" date="2021-03" db="EMBL/GenBank/DDBJ databases">
        <title>Draft genome sequence of rust myrtle Austropuccinia psidii MF-1, a brazilian biotype.</title>
        <authorList>
            <person name="Quecine M.C."/>
            <person name="Pachon D.M.R."/>
            <person name="Bonatelli M.L."/>
            <person name="Correr F.H."/>
            <person name="Franceschini L.M."/>
            <person name="Leite T.F."/>
            <person name="Margarido G.R.A."/>
            <person name="Almeida C.A."/>
            <person name="Ferrarezi J.A."/>
            <person name="Labate C.A."/>
        </authorList>
    </citation>
    <scope>NUCLEOTIDE SEQUENCE</scope>
    <source>
        <strain evidence="2">MF-1</strain>
    </source>
</reference>
<feature type="compositionally biased region" description="Basic and acidic residues" evidence="1">
    <location>
        <begin position="40"/>
        <end position="60"/>
    </location>
</feature>
<evidence type="ECO:0000313" key="2">
    <source>
        <dbReference type="EMBL" id="MBW0582521.1"/>
    </source>
</evidence>
<accession>A0A9Q3KLW5</accession>
<name>A0A9Q3KLW5_9BASI</name>
<protein>
    <submittedName>
        <fullName evidence="2">Uncharacterized protein</fullName>
    </submittedName>
</protein>
<evidence type="ECO:0000313" key="3">
    <source>
        <dbReference type="Proteomes" id="UP000765509"/>
    </source>
</evidence>
<organism evidence="2 3">
    <name type="scientific">Austropuccinia psidii MF-1</name>
    <dbReference type="NCBI Taxonomy" id="1389203"/>
    <lineage>
        <taxon>Eukaryota</taxon>
        <taxon>Fungi</taxon>
        <taxon>Dikarya</taxon>
        <taxon>Basidiomycota</taxon>
        <taxon>Pucciniomycotina</taxon>
        <taxon>Pucciniomycetes</taxon>
        <taxon>Pucciniales</taxon>
        <taxon>Sphaerophragmiaceae</taxon>
        <taxon>Austropuccinia</taxon>
    </lineage>
</organism>
<gene>
    <name evidence="2" type="ORF">O181_122236</name>
</gene>
<proteinExistence type="predicted"/>
<evidence type="ECO:0000256" key="1">
    <source>
        <dbReference type="SAM" id="MobiDB-lite"/>
    </source>
</evidence>
<keyword evidence="3" id="KW-1185">Reference proteome</keyword>
<sequence>MPKPLAGAYKLLTHQELSGSVEDHRTLRTMVLIFSQGQGQEHKDLVEEPKSLIGRPKEGTGNDPSFQKRTSSVNQTQKSSTTPKGPKKKKKGPNNNEGEGKRKANWKRTYPQGYRILQLEP</sequence>
<dbReference type="Proteomes" id="UP000765509">
    <property type="component" value="Unassembled WGS sequence"/>
</dbReference>
<feature type="compositionally biased region" description="Polar residues" evidence="1">
    <location>
        <begin position="62"/>
        <end position="82"/>
    </location>
</feature>
<feature type="region of interest" description="Disordered" evidence="1">
    <location>
        <begin position="34"/>
        <end position="121"/>
    </location>
</feature>